<dbReference type="SUPFAM" id="SSF56645">
    <property type="entry name" value="Acyl-CoA dehydrogenase NM domain-like"/>
    <property type="match status" value="1"/>
</dbReference>
<evidence type="ECO:0000256" key="6">
    <source>
        <dbReference type="ARBA" id="ARBA00023002"/>
    </source>
</evidence>
<dbReference type="InterPro" id="IPR046373">
    <property type="entry name" value="Acyl-CoA_Oxase/DH_mid-dom_sf"/>
</dbReference>
<dbReference type="RefSeq" id="WP_387398661.1">
    <property type="nucleotide sequence ID" value="NZ_JBIAMT010000005.1"/>
</dbReference>
<dbReference type="InterPro" id="IPR006091">
    <property type="entry name" value="Acyl-CoA_Oxase/DH_mid-dom"/>
</dbReference>
<accession>A0ABW6P9Q6</accession>
<organism evidence="11 12">
    <name type="scientific">Nocardia aobensis</name>
    <dbReference type="NCBI Taxonomy" id="257277"/>
    <lineage>
        <taxon>Bacteria</taxon>
        <taxon>Bacillati</taxon>
        <taxon>Actinomycetota</taxon>
        <taxon>Actinomycetes</taxon>
        <taxon>Mycobacteriales</taxon>
        <taxon>Nocardiaceae</taxon>
        <taxon>Nocardia</taxon>
    </lineage>
</organism>
<sequence>MWDFSTEPEFEKQLEWIRTFVTEEVAPLDLLWPHHHHKQPPPWLKKVIDPLKDAVRARGLWACHLGPELGGQGFGQVKLCLINEIISPFSWGPTIFGVQGPDTGNAEIIAHYGTPEQKRRYLQPLLDGELFSAFSMTEPQGGADPLGFRCAAVADGDDWVITGEKFFTSNSEDAAFLIVMAVTDPDAAPHQRMSMFLVPRDTPGIETVRRTRYMGEPEEAMDHALIRYNGVRVPAEGLLGERGRGFEIAQTRLSGGRIHHAMRAVGQAEYAFDMACERVLSRVLRGRPLADQQLVQQAITESYAQIEQFRLFVMRAAWRIDHGDGYNHEVRRDIAVAKVLSARIAHDVTQRAMHLHGALGLSNEMPFGQMWLLAPGYGIWDGPTESHVSAAARLILREHEPAPTDLPTQWLPSRIEAARARYSDALAEQAAEESVRS</sequence>
<evidence type="ECO:0000256" key="5">
    <source>
        <dbReference type="ARBA" id="ARBA00022827"/>
    </source>
</evidence>
<gene>
    <name evidence="11" type="ORF">ACFYU5_25835</name>
</gene>
<feature type="domain" description="Acyl-CoA oxidase/dehydrogenase middle" evidence="9">
    <location>
        <begin position="133"/>
        <end position="216"/>
    </location>
</feature>
<dbReference type="SUPFAM" id="SSF47203">
    <property type="entry name" value="Acyl-CoA dehydrogenase C-terminal domain-like"/>
    <property type="match status" value="1"/>
</dbReference>
<dbReference type="Gene3D" id="1.20.140.10">
    <property type="entry name" value="Butyryl-CoA Dehydrogenase, subunit A, domain 3"/>
    <property type="match status" value="1"/>
</dbReference>
<comment type="caution">
    <text evidence="11">The sequence shown here is derived from an EMBL/GenBank/DDBJ whole genome shotgun (WGS) entry which is preliminary data.</text>
</comment>
<dbReference type="EMBL" id="JBIAMT010000005">
    <property type="protein sequence ID" value="MFF0499846.1"/>
    <property type="molecule type" value="Genomic_DNA"/>
</dbReference>
<reference evidence="11 12" key="1">
    <citation type="submission" date="2024-10" db="EMBL/GenBank/DDBJ databases">
        <title>The Natural Products Discovery Center: Release of the First 8490 Sequenced Strains for Exploring Actinobacteria Biosynthetic Diversity.</title>
        <authorList>
            <person name="Kalkreuter E."/>
            <person name="Kautsar S.A."/>
            <person name="Yang D."/>
            <person name="Bader C.D."/>
            <person name="Teijaro C.N."/>
            <person name="Fluegel L."/>
            <person name="Davis C.M."/>
            <person name="Simpson J.R."/>
            <person name="Lauterbach L."/>
            <person name="Steele A.D."/>
            <person name="Gui C."/>
            <person name="Meng S."/>
            <person name="Li G."/>
            <person name="Viehrig K."/>
            <person name="Ye F."/>
            <person name="Su P."/>
            <person name="Kiefer A.F."/>
            <person name="Nichols A."/>
            <person name="Cepeda A.J."/>
            <person name="Yan W."/>
            <person name="Fan B."/>
            <person name="Jiang Y."/>
            <person name="Adhikari A."/>
            <person name="Zheng C.-J."/>
            <person name="Schuster L."/>
            <person name="Cowan T.M."/>
            <person name="Smanski M.J."/>
            <person name="Chevrette M.G."/>
            <person name="De Carvalho L.P.S."/>
            <person name="Shen B."/>
        </authorList>
    </citation>
    <scope>NUCLEOTIDE SEQUENCE [LARGE SCALE GENOMIC DNA]</scope>
    <source>
        <strain evidence="11 12">NPDC004119</strain>
    </source>
</reference>
<evidence type="ECO:0000259" key="8">
    <source>
        <dbReference type="Pfam" id="PF00441"/>
    </source>
</evidence>
<dbReference type="Pfam" id="PF02770">
    <property type="entry name" value="Acyl-CoA_dh_M"/>
    <property type="match status" value="1"/>
</dbReference>
<evidence type="ECO:0000259" key="9">
    <source>
        <dbReference type="Pfam" id="PF02770"/>
    </source>
</evidence>
<evidence type="ECO:0000313" key="11">
    <source>
        <dbReference type="EMBL" id="MFF0499846.1"/>
    </source>
</evidence>
<dbReference type="Pfam" id="PF00441">
    <property type="entry name" value="Acyl-CoA_dh_1"/>
    <property type="match status" value="1"/>
</dbReference>
<evidence type="ECO:0000256" key="3">
    <source>
        <dbReference type="ARBA" id="ARBA00011738"/>
    </source>
</evidence>
<proteinExistence type="inferred from homology"/>
<comment type="similarity">
    <text evidence="2 7">Belongs to the acyl-CoA dehydrogenase family.</text>
</comment>
<feature type="domain" description="Acyl-CoA dehydrogenase/oxidase C-terminal" evidence="8">
    <location>
        <begin position="243"/>
        <end position="394"/>
    </location>
</feature>
<keyword evidence="4 7" id="KW-0285">Flavoprotein</keyword>
<evidence type="ECO:0000313" key="12">
    <source>
        <dbReference type="Proteomes" id="UP001601442"/>
    </source>
</evidence>
<dbReference type="InterPro" id="IPR050741">
    <property type="entry name" value="Acyl-CoA_dehydrogenase"/>
</dbReference>
<dbReference type="PANTHER" id="PTHR48083:SF13">
    <property type="entry name" value="ACYL-COA DEHYDROGENASE FAMILY MEMBER 11"/>
    <property type="match status" value="1"/>
</dbReference>
<dbReference type="PANTHER" id="PTHR48083">
    <property type="entry name" value="MEDIUM-CHAIN SPECIFIC ACYL-COA DEHYDROGENASE, MITOCHONDRIAL-RELATED"/>
    <property type="match status" value="1"/>
</dbReference>
<evidence type="ECO:0000256" key="1">
    <source>
        <dbReference type="ARBA" id="ARBA00001974"/>
    </source>
</evidence>
<dbReference type="InterPro" id="IPR009100">
    <property type="entry name" value="AcylCoA_DH/oxidase_NM_dom_sf"/>
</dbReference>
<protein>
    <submittedName>
        <fullName evidence="11">Acyl-CoA dehydrogenase family protein</fullName>
        <ecNumber evidence="11">1.-.-.-</ecNumber>
    </submittedName>
</protein>
<dbReference type="InterPro" id="IPR037069">
    <property type="entry name" value="AcylCoA_DH/ox_N_sf"/>
</dbReference>
<evidence type="ECO:0000256" key="2">
    <source>
        <dbReference type="ARBA" id="ARBA00009347"/>
    </source>
</evidence>
<comment type="cofactor">
    <cofactor evidence="1 7">
        <name>FAD</name>
        <dbReference type="ChEBI" id="CHEBI:57692"/>
    </cofactor>
</comment>
<feature type="domain" description="Acyl-CoA dehydrogenase/oxidase N-terminal" evidence="10">
    <location>
        <begin position="11"/>
        <end position="129"/>
    </location>
</feature>
<evidence type="ECO:0000256" key="7">
    <source>
        <dbReference type="RuleBase" id="RU362125"/>
    </source>
</evidence>
<dbReference type="Gene3D" id="2.40.110.10">
    <property type="entry name" value="Butyryl-CoA Dehydrogenase, subunit A, domain 2"/>
    <property type="match status" value="1"/>
</dbReference>
<dbReference type="Pfam" id="PF02771">
    <property type="entry name" value="Acyl-CoA_dh_N"/>
    <property type="match status" value="1"/>
</dbReference>
<dbReference type="EC" id="1.-.-.-" evidence="11"/>
<keyword evidence="6 7" id="KW-0560">Oxidoreductase</keyword>
<evidence type="ECO:0000256" key="4">
    <source>
        <dbReference type="ARBA" id="ARBA00022630"/>
    </source>
</evidence>
<dbReference type="Proteomes" id="UP001601442">
    <property type="component" value="Unassembled WGS sequence"/>
</dbReference>
<dbReference type="GO" id="GO:0016491">
    <property type="term" value="F:oxidoreductase activity"/>
    <property type="evidence" value="ECO:0007669"/>
    <property type="project" value="UniProtKB-KW"/>
</dbReference>
<dbReference type="InterPro" id="IPR009075">
    <property type="entry name" value="AcylCo_DH/oxidase_C"/>
</dbReference>
<name>A0ABW6P9Q6_9NOCA</name>
<evidence type="ECO:0000259" key="10">
    <source>
        <dbReference type="Pfam" id="PF02771"/>
    </source>
</evidence>
<dbReference type="InterPro" id="IPR013786">
    <property type="entry name" value="AcylCoA_DH/ox_N"/>
</dbReference>
<keyword evidence="5 7" id="KW-0274">FAD</keyword>
<dbReference type="Gene3D" id="1.10.540.10">
    <property type="entry name" value="Acyl-CoA dehydrogenase/oxidase, N-terminal domain"/>
    <property type="match status" value="1"/>
</dbReference>
<keyword evidence="12" id="KW-1185">Reference proteome</keyword>
<comment type="subunit">
    <text evidence="3">Homodimer.</text>
</comment>
<dbReference type="InterPro" id="IPR036250">
    <property type="entry name" value="AcylCo_DH-like_C"/>
</dbReference>